<evidence type="ECO:0000313" key="1">
    <source>
        <dbReference type="EMBL" id="KAK4706281.1"/>
    </source>
</evidence>
<name>A0AAV9JZE9_9SOLN</name>
<protein>
    <submittedName>
        <fullName evidence="1">Uncharacterized protein</fullName>
    </submittedName>
</protein>
<reference evidence="1 2" key="1">
    <citation type="submission" date="2023-10" db="EMBL/GenBank/DDBJ databases">
        <title>Genome-Wide Identification Analysis in wild type Solanum Pinnatisectum Reveals Some Genes Defensing Phytophthora Infestans.</title>
        <authorList>
            <person name="Sun C."/>
        </authorList>
    </citation>
    <scope>NUCLEOTIDE SEQUENCE [LARGE SCALE GENOMIC DNA]</scope>
    <source>
        <strain evidence="1">LQN</strain>
        <tissue evidence="1">Leaf</tissue>
    </source>
</reference>
<organism evidence="1 2">
    <name type="scientific">Solanum pinnatisectum</name>
    <name type="common">tansyleaf nightshade</name>
    <dbReference type="NCBI Taxonomy" id="50273"/>
    <lineage>
        <taxon>Eukaryota</taxon>
        <taxon>Viridiplantae</taxon>
        <taxon>Streptophyta</taxon>
        <taxon>Embryophyta</taxon>
        <taxon>Tracheophyta</taxon>
        <taxon>Spermatophyta</taxon>
        <taxon>Magnoliopsida</taxon>
        <taxon>eudicotyledons</taxon>
        <taxon>Gunneridae</taxon>
        <taxon>Pentapetalae</taxon>
        <taxon>asterids</taxon>
        <taxon>lamiids</taxon>
        <taxon>Solanales</taxon>
        <taxon>Solanaceae</taxon>
        <taxon>Solanoideae</taxon>
        <taxon>Solaneae</taxon>
        <taxon>Solanum</taxon>
    </lineage>
</organism>
<keyword evidence="2" id="KW-1185">Reference proteome</keyword>
<dbReference type="EMBL" id="JAWPEI010000112">
    <property type="protein sequence ID" value="KAK4706281.1"/>
    <property type="molecule type" value="Genomic_DNA"/>
</dbReference>
<evidence type="ECO:0000313" key="2">
    <source>
        <dbReference type="Proteomes" id="UP001311915"/>
    </source>
</evidence>
<accession>A0AAV9JZE9</accession>
<dbReference type="Proteomes" id="UP001311915">
    <property type="component" value="Unassembled WGS sequence"/>
</dbReference>
<sequence length="205" mass="22946">MLPADSLPPLMAGLDSVFSPQFPPLPNKTHIGQTTIASSSAFLNNFADIVKEHSSTGKEKVVEEIRPIPMKTPNLIGDIPTINWIASEIQRMNILENLQYAPTKRTFTKKVGELICDKVLEKEDSNQNNNSFTGLNQNILMKEGVREEEVAIRKHIDEVVDRGVEITQGLAYKSEEKIEDKDEGEIIKVTCKNDWVVSGNKEDNL</sequence>
<proteinExistence type="predicted"/>
<gene>
    <name evidence="1" type="ORF">R3W88_034165</name>
</gene>
<dbReference type="AlphaFoldDB" id="A0AAV9JZE9"/>
<comment type="caution">
    <text evidence="1">The sequence shown here is derived from an EMBL/GenBank/DDBJ whole genome shotgun (WGS) entry which is preliminary data.</text>
</comment>